<accession>A0A2U3EDB4</accession>
<feature type="compositionally biased region" description="Polar residues" evidence="1">
    <location>
        <begin position="132"/>
        <end position="143"/>
    </location>
</feature>
<evidence type="ECO:0000313" key="3">
    <source>
        <dbReference type="EMBL" id="KAK4082572.1"/>
    </source>
</evidence>
<keyword evidence="6" id="KW-1185">Reference proteome</keyword>
<proteinExistence type="predicted"/>
<protein>
    <recommendedName>
        <fullName evidence="2">Casein kinase substrate phosphoprotein PP28 domain-containing protein</fullName>
    </recommendedName>
</protein>
<reference evidence="4" key="1">
    <citation type="submission" date="2015-05" db="EMBL/GenBank/DDBJ databases">
        <authorList>
            <person name="Wang D.B."/>
            <person name="Wang M."/>
        </authorList>
    </citation>
    <scope>NUCLEOTIDE SEQUENCE</scope>
    <source>
        <strain evidence="4">36-1</strain>
    </source>
</reference>
<dbReference type="Proteomes" id="UP000245956">
    <property type="component" value="Unassembled WGS sequence"/>
</dbReference>
<dbReference type="Pfam" id="PF10252">
    <property type="entry name" value="PP28"/>
    <property type="match status" value="1"/>
</dbReference>
<feature type="domain" description="Casein kinase substrate phosphoprotein PP28" evidence="2">
    <location>
        <begin position="131"/>
        <end position="216"/>
    </location>
</feature>
<feature type="region of interest" description="Disordered" evidence="1">
    <location>
        <begin position="227"/>
        <end position="276"/>
    </location>
</feature>
<name>A0A2U3EDB4_PURLI</name>
<dbReference type="InterPro" id="IPR019380">
    <property type="entry name" value="Casein_kinase_sb_PP28"/>
</dbReference>
<reference evidence="4 5" key="2">
    <citation type="journal article" date="2016" name="Front. Microbiol.">
        <title>Genome and transcriptome sequences reveal the specific parasitism of the nematophagous Purpureocillium lilacinum 36-1.</title>
        <authorList>
            <person name="Xie J."/>
            <person name="Li S."/>
            <person name="Mo C."/>
            <person name="Xiao X."/>
            <person name="Peng D."/>
            <person name="Wang G."/>
            <person name="Xiao Y."/>
        </authorList>
    </citation>
    <scope>NUCLEOTIDE SEQUENCE [LARGE SCALE GENOMIC DNA]</scope>
    <source>
        <strain evidence="4 5">36-1</strain>
    </source>
</reference>
<feature type="compositionally biased region" description="Acidic residues" evidence="1">
    <location>
        <begin position="117"/>
        <end position="128"/>
    </location>
</feature>
<feature type="compositionally biased region" description="Low complexity" evidence="1">
    <location>
        <begin position="73"/>
        <end position="84"/>
    </location>
</feature>
<feature type="compositionally biased region" description="Basic and acidic residues" evidence="1">
    <location>
        <begin position="239"/>
        <end position="265"/>
    </location>
</feature>
<dbReference type="EMBL" id="JAWRVI010000063">
    <property type="protein sequence ID" value="KAK4082572.1"/>
    <property type="molecule type" value="Genomic_DNA"/>
</dbReference>
<feature type="compositionally biased region" description="Acidic residues" evidence="1">
    <location>
        <begin position="54"/>
        <end position="72"/>
    </location>
</feature>
<evidence type="ECO:0000313" key="4">
    <source>
        <dbReference type="EMBL" id="PWI72514.1"/>
    </source>
</evidence>
<dbReference type="Proteomes" id="UP001287286">
    <property type="component" value="Unassembled WGS sequence"/>
</dbReference>
<gene>
    <name evidence="4" type="ORF">PCL_11137</name>
    <name evidence="3" type="ORF">Purlil1_11114</name>
</gene>
<dbReference type="PANTHER" id="PTHR22055">
    <property type="entry name" value="28 KDA HEAT- AND ACID-STABLE PHOSPHOPROTEIN PDGF-ASSOCIATED PROTEIN"/>
    <property type="match status" value="1"/>
</dbReference>
<evidence type="ECO:0000313" key="5">
    <source>
        <dbReference type="Proteomes" id="UP000245956"/>
    </source>
</evidence>
<sequence>MAGGPSATAARRGGKFNKPSRGGGKHYSRGLQPVDADGNQISMWSADSQKREEGDEEDSEEESSEEESEEEGGPSNAAAAAAAEANREDRKAQKKARKEAALAKQRARNVEVGDMPSSDDDDESDDDMPANPNHSKASRNMTKAPSGDDVDEITQGVQDLKAPASRREREALAAAEAKEKYMRLHAAGKTDEAKADLARLKVIREQRAAEAARRQVRARLYTQVRTRTGGIANDLGAQAEKEEKEEQEKARKAEIEAKEAKKREAAAGPKKSSKKK</sequence>
<dbReference type="InterPro" id="IPR039876">
    <property type="entry name" value="HAP28"/>
</dbReference>
<evidence type="ECO:0000256" key="1">
    <source>
        <dbReference type="SAM" id="MobiDB-lite"/>
    </source>
</evidence>
<dbReference type="AlphaFoldDB" id="A0A2U3EDB4"/>
<dbReference type="EMBL" id="LCWV01000006">
    <property type="protein sequence ID" value="PWI72514.1"/>
    <property type="molecule type" value="Genomic_DNA"/>
</dbReference>
<comment type="caution">
    <text evidence="4">The sequence shown here is derived from an EMBL/GenBank/DDBJ whole genome shotgun (WGS) entry which is preliminary data.</text>
</comment>
<feature type="region of interest" description="Disordered" evidence="1">
    <location>
        <begin position="1"/>
        <end position="170"/>
    </location>
</feature>
<organism evidence="4 5">
    <name type="scientific">Purpureocillium lilacinum</name>
    <name type="common">Paecilomyces lilacinus</name>
    <dbReference type="NCBI Taxonomy" id="33203"/>
    <lineage>
        <taxon>Eukaryota</taxon>
        <taxon>Fungi</taxon>
        <taxon>Dikarya</taxon>
        <taxon>Ascomycota</taxon>
        <taxon>Pezizomycotina</taxon>
        <taxon>Sordariomycetes</taxon>
        <taxon>Hypocreomycetidae</taxon>
        <taxon>Hypocreales</taxon>
        <taxon>Ophiocordycipitaceae</taxon>
        <taxon>Purpureocillium</taxon>
    </lineage>
</organism>
<reference evidence="3" key="3">
    <citation type="submission" date="2023-11" db="EMBL/GenBank/DDBJ databases">
        <authorList>
            <person name="Beijen E."/>
            <person name="Ohm R.A."/>
        </authorList>
    </citation>
    <scope>NUCLEOTIDE SEQUENCE</scope>
    <source>
        <strain evidence="3">CBS 150709</strain>
    </source>
</reference>
<reference evidence="3 6" key="4">
    <citation type="journal article" date="2024" name="Microbiol. Resour. Announc.">
        <title>Genome annotations for the ascomycete fungi Trichoderma harzianum, Trichoderma aggressivum, and Purpureocillium lilacinum.</title>
        <authorList>
            <person name="Beijen E.P.W."/>
            <person name="Ohm R.A."/>
        </authorList>
    </citation>
    <scope>NUCLEOTIDE SEQUENCE [LARGE SCALE GENOMIC DNA]</scope>
    <source>
        <strain evidence="3 6">CBS 150709</strain>
    </source>
</reference>
<evidence type="ECO:0000259" key="2">
    <source>
        <dbReference type="Pfam" id="PF10252"/>
    </source>
</evidence>
<evidence type="ECO:0000313" key="6">
    <source>
        <dbReference type="Proteomes" id="UP001287286"/>
    </source>
</evidence>